<accession>A0ABS4K3V9</accession>
<dbReference type="NCBIfam" id="NF038110">
    <property type="entry name" value="Lys_methyl_FliB"/>
    <property type="match status" value="1"/>
</dbReference>
<keyword evidence="1" id="KW-0489">Methyltransferase</keyword>
<reference evidence="1 2" key="1">
    <citation type="submission" date="2021-03" db="EMBL/GenBank/DDBJ databases">
        <title>Genomic Encyclopedia of Type Strains, Phase IV (KMG-IV): sequencing the most valuable type-strain genomes for metagenomic binning, comparative biology and taxonomic classification.</title>
        <authorList>
            <person name="Goeker M."/>
        </authorList>
    </citation>
    <scope>NUCLEOTIDE SEQUENCE [LARGE SCALE GENOMIC DNA]</scope>
    <source>
        <strain evidence="1 2">DSM 28650</strain>
    </source>
</reference>
<keyword evidence="2" id="KW-1185">Reference proteome</keyword>
<sequence>MDKLLVPEFLLNFNCIGSQCEDTCCHEWEILIDKNTYYTYKKSKNKLIKEKFNSSVGLNGKSNNDGNYAKIVLDDNKRCAFLNKDKLCLIHSELGPESLCYTCKIYPRIYNKVGQAFEESLSLSCPEVARLALLNRNKMSFTEIDINVKFETYCTNTVNKNEDIFWLLRMFTIDVLQNRNFELWERLALLGVFFEQSSNFIEEDKKSDLISIIDSFNLLLDTEEVHNILNSLNKNDENQFNILNVFYQLAGFKNTIQVFEELCMDFHEGLLDTDEREKISIHKYNKNYEDYYKIFIQKYEHIFENYLVHYVFTNLFPTSKIGNAYDEYCVLVLNYVLIKGYLIGISGKYKMIDEELTIKLIHSYSRNYAHGNNNIQNIYKVLKNKKMMTLENIISLMNN</sequence>
<protein>
    <submittedName>
        <fullName evidence="1">Lysine-N-methylase</fullName>
        <ecNumber evidence="1">2.1.1.-</ecNumber>
    </submittedName>
</protein>
<organism evidence="1 2">
    <name type="scientific">Clostridium punense</name>
    <dbReference type="NCBI Taxonomy" id="1054297"/>
    <lineage>
        <taxon>Bacteria</taxon>
        <taxon>Bacillati</taxon>
        <taxon>Bacillota</taxon>
        <taxon>Clostridia</taxon>
        <taxon>Eubacteriales</taxon>
        <taxon>Clostridiaceae</taxon>
        <taxon>Clostridium</taxon>
    </lineage>
</organism>
<dbReference type="GO" id="GO:0032259">
    <property type="term" value="P:methylation"/>
    <property type="evidence" value="ECO:0007669"/>
    <property type="project" value="UniProtKB-KW"/>
</dbReference>
<dbReference type="EMBL" id="JAGGLL010000010">
    <property type="protein sequence ID" value="MBP2021811.1"/>
    <property type="molecule type" value="Genomic_DNA"/>
</dbReference>
<name>A0ABS4K3V9_9CLOT</name>
<dbReference type="RefSeq" id="WP_209649476.1">
    <property type="nucleotide sequence ID" value="NZ_JAGGLL010000010.1"/>
</dbReference>
<comment type="caution">
    <text evidence="1">The sequence shown here is derived from an EMBL/GenBank/DDBJ whole genome shotgun (WGS) entry which is preliminary data.</text>
</comment>
<evidence type="ECO:0000313" key="2">
    <source>
        <dbReference type="Proteomes" id="UP001519308"/>
    </source>
</evidence>
<dbReference type="GO" id="GO:0008168">
    <property type="term" value="F:methyltransferase activity"/>
    <property type="evidence" value="ECO:0007669"/>
    <property type="project" value="UniProtKB-KW"/>
</dbReference>
<proteinExistence type="predicted"/>
<keyword evidence="1" id="KW-0808">Transferase</keyword>
<dbReference type="Proteomes" id="UP001519308">
    <property type="component" value="Unassembled WGS sequence"/>
</dbReference>
<evidence type="ECO:0000313" key="1">
    <source>
        <dbReference type="EMBL" id="MBP2021811.1"/>
    </source>
</evidence>
<gene>
    <name evidence="1" type="ORF">J2Z44_001607</name>
</gene>
<dbReference type="EC" id="2.1.1.-" evidence="1"/>